<dbReference type="Proteomes" id="UP000194933">
    <property type="component" value="Unassembled WGS sequence"/>
</dbReference>
<dbReference type="EC" id="2.7.1.24" evidence="8 9"/>
<evidence type="ECO:0000256" key="7">
    <source>
        <dbReference type="ARBA" id="ARBA00022993"/>
    </source>
</evidence>
<evidence type="ECO:0000256" key="5">
    <source>
        <dbReference type="ARBA" id="ARBA00022777"/>
    </source>
</evidence>
<dbReference type="PANTHER" id="PTHR10695:SF46">
    <property type="entry name" value="BIFUNCTIONAL COENZYME A SYNTHASE-RELATED"/>
    <property type="match status" value="1"/>
</dbReference>
<comment type="similarity">
    <text evidence="1 8">Belongs to the CoaE family.</text>
</comment>
<dbReference type="EMBL" id="NGMO01000001">
    <property type="protein sequence ID" value="OTP12553.1"/>
    <property type="molecule type" value="Genomic_DNA"/>
</dbReference>
<organism evidence="10 11">
    <name type="scientific">Candidatus Enterococcus wittei</name>
    <dbReference type="NCBI Taxonomy" id="1987383"/>
    <lineage>
        <taxon>Bacteria</taxon>
        <taxon>Bacillati</taxon>
        <taxon>Bacillota</taxon>
        <taxon>Bacilli</taxon>
        <taxon>Lactobacillales</taxon>
        <taxon>Enterococcaceae</taxon>
        <taxon>Enterococcus</taxon>
    </lineage>
</organism>
<dbReference type="Pfam" id="PF01121">
    <property type="entry name" value="CoaE"/>
    <property type="match status" value="1"/>
</dbReference>
<protein>
    <recommendedName>
        <fullName evidence="8 9">Dephospho-CoA kinase</fullName>
        <ecNumber evidence="8 9">2.7.1.24</ecNumber>
    </recommendedName>
    <alternativeName>
        <fullName evidence="8">Dephosphocoenzyme A kinase</fullName>
    </alternativeName>
</protein>
<dbReference type="NCBIfam" id="TIGR00152">
    <property type="entry name" value="dephospho-CoA kinase"/>
    <property type="match status" value="1"/>
</dbReference>
<evidence type="ECO:0000256" key="3">
    <source>
        <dbReference type="ARBA" id="ARBA00022679"/>
    </source>
</evidence>
<dbReference type="RefSeq" id="WP_086283968.1">
    <property type="nucleotide sequence ID" value="NZ_NGMO01000001.1"/>
</dbReference>
<keyword evidence="5 8" id="KW-0418">Kinase</keyword>
<evidence type="ECO:0000256" key="6">
    <source>
        <dbReference type="ARBA" id="ARBA00022840"/>
    </source>
</evidence>
<dbReference type="CDD" id="cd02022">
    <property type="entry name" value="DPCK"/>
    <property type="match status" value="1"/>
</dbReference>
<comment type="caution">
    <text evidence="10">The sequence shown here is derived from an EMBL/GenBank/DDBJ whole genome shotgun (WGS) entry which is preliminary data.</text>
</comment>
<dbReference type="SUPFAM" id="SSF52540">
    <property type="entry name" value="P-loop containing nucleoside triphosphate hydrolases"/>
    <property type="match status" value="1"/>
</dbReference>
<feature type="binding site" evidence="8">
    <location>
        <begin position="23"/>
        <end position="28"/>
    </location>
    <ligand>
        <name>ATP</name>
        <dbReference type="ChEBI" id="CHEBI:30616"/>
    </ligand>
</feature>
<dbReference type="STRING" id="1987383.A5844_000786"/>
<reference evidence="10 11" key="1">
    <citation type="submission" date="2017-05" db="EMBL/GenBank/DDBJ databases">
        <title>The Genome Sequence of Enterococcus sp. 10A9_DIV0425.</title>
        <authorList>
            <consortium name="The Broad Institute Genomics Platform"/>
            <consortium name="The Broad Institute Genomic Center for Infectious Diseases"/>
            <person name="Earl A."/>
            <person name="Manson A."/>
            <person name="Schwartman J."/>
            <person name="Gilmore M."/>
            <person name="Abouelleil A."/>
            <person name="Cao P."/>
            <person name="Chapman S."/>
            <person name="Cusick C."/>
            <person name="Shea T."/>
            <person name="Young S."/>
            <person name="Neafsey D."/>
            <person name="Nusbaum C."/>
            <person name="Birren B."/>
        </authorList>
    </citation>
    <scope>NUCLEOTIDE SEQUENCE [LARGE SCALE GENOMIC DNA]</scope>
    <source>
        <strain evidence="10 11">10A9_DIV0425</strain>
    </source>
</reference>
<sequence>MSKMSETKNTKIGFVLGLTGGIATGKSTADSVFKSHGFPVIDADQIAREVVEPDTPGLAALVQEFGREILQTDGSLNRAKLGQLIFESEKRREKLNQRLDPFIRDRIKKEILRNKKESPLVVVDIPLLYEAHYENEMDAVAVVYLPETKQIERLMRRNRLSEKEAKQRVYSQWSIEDKKQRADIIFDNSQSKKFLEQEIEYWLTANRFL</sequence>
<dbReference type="GO" id="GO:0015937">
    <property type="term" value="P:coenzyme A biosynthetic process"/>
    <property type="evidence" value="ECO:0007669"/>
    <property type="project" value="UniProtKB-UniRule"/>
</dbReference>
<keyword evidence="6 8" id="KW-0067">ATP-binding</keyword>
<dbReference type="Gene3D" id="3.40.50.300">
    <property type="entry name" value="P-loop containing nucleotide triphosphate hydrolases"/>
    <property type="match status" value="1"/>
</dbReference>
<accession>A0A2C9XQU3</accession>
<evidence type="ECO:0000256" key="1">
    <source>
        <dbReference type="ARBA" id="ARBA00009018"/>
    </source>
</evidence>
<evidence type="ECO:0000256" key="4">
    <source>
        <dbReference type="ARBA" id="ARBA00022741"/>
    </source>
</evidence>
<comment type="subcellular location">
    <subcellularLocation>
        <location evidence="8">Cytoplasm</location>
    </subcellularLocation>
</comment>
<keyword evidence="4 8" id="KW-0547">Nucleotide-binding</keyword>
<keyword evidence="11" id="KW-1185">Reference proteome</keyword>
<comment type="pathway">
    <text evidence="8">Cofactor biosynthesis; coenzyme A biosynthesis; CoA from (R)-pantothenate: step 5/5.</text>
</comment>
<dbReference type="PROSITE" id="PS51219">
    <property type="entry name" value="DPCK"/>
    <property type="match status" value="1"/>
</dbReference>
<evidence type="ECO:0000256" key="2">
    <source>
        <dbReference type="ARBA" id="ARBA00022490"/>
    </source>
</evidence>
<keyword evidence="2 8" id="KW-0963">Cytoplasm</keyword>
<dbReference type="PANTHER" id="PTHR10695">
    <property type="entry name" value="DEPHOSPHO-COA KINASE-RELATED"/>
    <property type="match status" value="1"/>
</dbReference>
<keyword evidence="3 8" id="KW-0808">Transferase</keyword>
<evidence type="ECO:0000313" key="11">
    <source>
        <dbReference type="Proteomes" id="UP000194933"/>
    </source>
</evidence>
<comment type="catalytic activity">
    <reaction evidence="8">
        <text>3'-dephospho-CoA + ATP = ADP + CoA + H(+)</text>
        <dbReference type="Rhea" id="RHEA:18245"/>
        <dbReference type="ChEBI" id="CHEBI:15378"/>
        <dbReference type="ChEBI" id="CHEBI:30616"/>
        <dbReference type="ChEBI" id="CHEBI:57287"/>
        <dbReference type="ChEBI" id="CHEBI:57328"/>
        <dbReference type="ChEBI" id="CHEBI:456216"/>
        <dbReference type="EC" id="2.7.1.24"/>
    </reaction>
</comment>
<dbReference type="UniPathway" id="UPA00241">
    <property type="reaction ID" value="UER00356"/>
</dbReference>
<dbReference type="GO" id="GO:0004140">
    <property type="term" value="F:dephospho-CoA kinase activity"/>
    <property type="evidence" value="ECO:0007669"/>
    <property type="project" value="UniProtKB-UniRule"/>
</dbReference>
<dbReference type="GO" id="GO:0005524">
    <property type="term" value="F:ATP binding"/>
    <property type="evidence" value="ECO:0007669"/>
    <property type="project" value="UniProtKB-UniRule"/>
</dbReference>
<comment type="function">
    <text evidence="8">Catalyzes the phosphorylation of the 3'-hydroxyl group of dephosphocoenzyme A to form coenzyme A.</text>
</comment>
<dbReference type="AlphaFoldDB" id="A0A2C9XQU3"/>
<proteinExistence type="inferred from homology"/>
<evidence type="ECO:0000256" key="8">
    <source>
        <dbReference type="HAMAP-Rule" id="MF_00376"/>
    </source>
</evidence>
<dbReference type="InterPro" id="IPR027417">
    <property type="entry name" value="P-loop_NTPase"/>
</dbReference>
<dbReference type="FunFam" id="3.40.50.300:FF:000991">
    <property type="entry name" value="Dephospho-CoA kinase"/>
    <property type="match status" value="1"/>
</dbReference>
<gene>
    <name evidence="8" type="primary">coaE</name>
    <name evidence="10" type="ORF">A5844_000786</name>
</gene>
<evidence type="ECO:0000313" key="10">
    <source>
        <dbReference type="EMBL" id="OTP12553.1"/>
    </source>
</evidence>
<evidence type="ECO:0000256" key="9">
    <source>
        <dbReference type="NCBIfam" id="TIGR00152"/>
    </source>
</evidence>
<keyword evidence="7 8" id="KW-0173">Coenzyme A biosynthesis</keyword>
<dbReference type="HAMAP" id="MF_00376">
    <property type="entry name" value="Dephospho_CoA_kinase"/>
    <property type="match status" value="1"/>
</dbReference>
<name>A0A2C9XQU3_9ENTE</name>
<dbReference type="GO" id="GO:0005737">
    <property type="term" value="C:cytoplasm"/>
    <property type="evidence" value="ECO:0007669"/>
    <property type="project" value="UniProtKB-SubCell"/>
</dbReference>
<dbReference type="InterPro" id="IPR001977">
    <property type="entry name" value="Depp_CoAkinase"/>
</dbReference>